<comment type="similarity">
    <text evidence="9 10">Belongs to the thiamine-phosphate synthase family.</text>
</comment>
<name>A0A8G1A0U3_9EURY</name>
<dbReference type="OrthoDB" id="85572at2157"/>
<feature type="binding site" evidence="9">
    <location>
        <position position="69"/>
    </location>
    <ligand>
        <name>Mg(2+)</name>
        <dbReference type="ChEBI" id="CHEBI:18420"/>
    </ligand>
</feature>
<dbReference type="HAMAP" id="MF_00097">
    <property type="entry name" value="TMP_synthase"/>
    <property type="match status" value="1"/>
</dbReference>
<sequence length="225" mass="22560">MAAYDLYVVTDSEVGLGRSHLEQASLAVAGGADVVQLRDKGMGTAALLEEARAIRAVTEDAGARLIVNDRLDVALAAGADGVHLGQDDLPVEEARLLAPPGFIIGVSVGTIAEARAAVDGGADYLALSPTFSTGTKADAGPGHGLAALREIKSAVAVPLLGIGGIGPENVAEVIAAGADGVAVVSAVVGQEDAVRAARRMKTLITAAKADMLVASGRLMPDPVQP</sequence>
<dbReference type="Gene3D" id="3.20.20.70">
    <property type="entry name" value="Aldolase class I"/>
    <property type="match status" value="1"/>
</dbReference>
<evidence type="ECO:0000256" key="5">
    <source>
        <dbReference type="ARBA" id="ARBA00022977"/>
    </source>
</evidence>
<keyword evidence="4 9" id="KW-0460">Magnesium</keyword>
<dbReference type="UniPathway" id="UPA00060">
    <property type="reaction ID" value="UER00141"/>
</dbReference>
<evidence type="ECO:0000259" key="12">
    <source>
        <dbReference type="Pfam" id="PF02581"/>
    </source>
</evidence>
<dbReference type="GO" id="GO:0000287">
    <property type="term" value="F:magnesium ion binding"/>
    <property type="evidence" value="ECO:0007669"/>
    <property type="project" value="UniProtKB-UniRule"/>
</dbReference>
<comment type="cofactor">
    <cofactor evidence="9">
        <name>Mg(2+)</name>
        <dbReference type="ChEBI" id="CHEBI:18420"/>
    </cofactor>
    <text evidence="9">Binds 1 Mg(2+) ion per subunit.</text>
</comment>
<reference evidence="13" key="2">
    <citation type="submission" date="2019-03" db="EMBL/GenBank/DDBJ databases">
        <authorList>
            <person name="Chen S.-C."/>
            <person name="Wu S.-Y."/>
            <person name="Lai M.-C."/>
        </authorList>
    </citation>
    <scope>NUCLEOTIDE SEQUENCE</scope>
    <source>
        <strain evidence="13">ML15</strain>
    </source>
</reference>
<comment type="catalytic activity">
    <reaction evidence="7 9 10">
        <text>2-(2-carboxy-4-methylthiazol-5-yl)ethyl phosphate + 4-amino-2-methyl-5-(diphosphooxymethyl)pyrimidine + 2 H(+) = thiamine phosphate + CO2 + diphosphate</text>
        <dbReference type="Rhea" id="RHEA:47848"/>
        <dbReference type="ChEBI" id="CHEBI:15378"/>
        <dbReference type="ChEBI" id="CHEBI:16526"/>
        <dbReference type="ChEBI" id="CHEBI:33019"/>
        <dbReference type="ChEBI" id="CHEBI:37575"/>
        <dbReference type="ChEBI" id="CHEBI:57841"/>
        <dbReference type="ChEBI" id="CHEBI:62890"/>
        <dbReference type="EC" id="2.5.1.3"/>
    </reaction>
</comment>
<dbReference type="InterPro" id="IPR022998">
    <property type="entry name" value="ThiamineP_synth_TenI"/>
</dbReference>
<feature type="binding site" evidence="9">
    <location>
        <begin position="133"/>
        <end position="135"/>
    </location>
    <ligand>
        <name>2-[(2R,5Z)-2-carboxy-4-methylthiazol-5(2H)-ylidene]ethyl phosphate</name>
        <dbReference type="ChEBI" id="CHEBI:62899"/>
    </ligand>
</feature>
<evidence type="ECO:0000256" key="4">
    <source>
        <dbReference type="ARBA" id="ARBA00022842"/>
    </source>
</evidence>
<dbReference type="GO" id="GO:0004789">
    <property type="term" value="F:thiamine-phosphate diphosphorylase activity"/>
    <property type="evidence" value="ECO:0007669"/>
    <property type="project" value="UniProtKB-UniRule"/>
</dbReference>
<dbReference type="RefSeq" id="WP_220682694.1">
    <property type="nucleotide sequence ID" value="NZ_CP037968.1"/>
</dbReference>
<feature type="binding site" evidence="9">
    <location>
        <position position="88"/>
    </location>
    <ligand>
        <name>Mg(2+)</name>
        <dbReference type="ChEBI" id="CHEBI:18420"/>
    </ligand>
</feature>
<evidence type="ECO:0000256" key="6">
    <source>
        <dbReference type="ARBA" id="ARBA00047334"/>
    </source>
</evidence>
<dbReference type="KEGG" id="mfk:E2N92_05515"/>
<dbReference type="PANTHER" id="PTHR20857">
    <property type="entry name" value="THIAMINE-PHOSPHATE PYROPHOSPHORYLASE"/>
    <property type="match status" value="1"/>
</dbReference>
<keyword evidence="14" id="KW-1185">Reference proteome</keyword>
<evidence type="ECO:0000313" key="14">
    <source>
        <dbReference type="Proteomes" id="UP000826709"/>
    </source>
</evidence>
<comment type="function">
    <text evidence="9">Condenses 4-methyl-5-(beta-hydroxyethyl)thiazole monophosphate (THZ-P) and 2-methyl-4-amino-5-hydroxymethyl pyrimidine pyrophosphate (HMP-PP) to form thiamine monophosphate (TMP).</text>
</comment>
<dbReference type="SUPFAM" id="SSF51391">
    <property type="entry name" value="Thiamin phosphate synthase"/>
    <property type="match status" value="1"/>
</dbReference>
<proteinExistence type="inferred from homology"/>
<feature type="binding site" evidence="9">
    <location>
        <position position="136"/>
    </location>
    <ligand>
        <name>4-amino-2-methyl-5-(diphosphooxymethyl)pyrimidine</name>
        <dbReference type="ChEBI" id="CHEBI:57841"/>
    </ligand>
</feature>
<evidence type="ECO:0000256" key="8">
    <source>
        <dbReference type="ARBA" id="ARBA00047883"/>
    </source>
</evidence>
<feature type="binding site" evidence="9">
    <location>
        <begin position="184"/>
        <end position="185"/>
    </location>
    <ligand>
        <name>2-[(2R,5Z)-2-carboxy-4-methylthiazol-5(2H)-ylidene]ethyl phosphate</name>
        <dbReference type="ChEBI" id="CHEBI:62899"/>
    </ligand>
</feature>
<gene>
    <name evidence="9 13" type="primary">thiE</name>
    <name evidence="13" type="ORF">E2N92_05515</name>
</gene>
<dbReference type="PANTHER" id="PTHR20857:SF15">
    <property type="entry name" value="THIAMINE-PHOSPHATE SYNTHASE"/>
    <property type="match status" value="1"/>
</dbReference>
<evidence type="ECO:0000256" key="1">
    <source>
        <dbReference type="ARBA" id="ARBA00005165"/>
    </source>
</evidence>
<evidence type="ECO:0000256" key="2">
    <source>
        <dbReference type="ARBA" id="ARBA00022679"/>
    </source>
</evidence>
<dbReference type="EC" id="2.5.1.3" evidence="9"/>
<evidence type="ECO:0000256" key="10">
    <source>
        <dbReference type="RuleBase" id="RU003826"/>
    </source>
</evidence>
<dbReference type="InterPro" id="IPR034291">
    <property type="entry name" value="TMP_synthase"/>
</dbReference>
<evidence type="ECO:0000313" key="13">
    <source>
        <dbReference type="EMBL" id="QYZ78921.1"/>
    </source>
</evidence>
<dbReference type="GO" id="GO:0005737">
    <property type="term" value="C:cytoplasm"/>
    <property type="evidence" value="ECO:0007669"/>
    <property type="project" value="TreeGrafter"/>
</dbReference>
<keyword evidence="5 9" id="KW-0784">Thiamine biosynthesis</keyword>
<reference evidence="13" key="1">
    <citation type="journal article" date="2005" name="Int. J. Syst. Evol. Microbiol.">
        <title>Methanofollis formosanus sp. nov., isolated from a fish pond.</title>
        <authorList>
            <person name="Wu S.Y."/>
            <person name="Chen S.C."/>
            <person name="Lai M.C."/>
        </authorList>
    </citation>
    <scope>NUCLEOTIDE SEQUENCE</scope>
    <source>
        <strain evidence="13">ML15</strain>
    </source>
</reference>
<dbReference type="GO" id="GO:0009229">
    <property type="term" value="P:thiamine diphosphate biosynthetic process"/>
    <property type="evidence" value="ECO:0007669"/>
    <property type="project" value="UniProtKB-UniRule"/>
</dbReference>
<comment type="pathway">
    <text evidence="1 9 11">Cofactor biosynthesis; thiamine diphosphate biosynthesis; thiamine phosphate from 4-amino-2-methyl-5-diphosphomethylpyrimidine and 4-methyl-5-(2-phosphoethyl)-thiazole: step 1/1.</text>
</comment>
<dbReference type="InterPro" id="IPR036206">
    <property type="entry name" value="ThiamineP_synth_sf"/>
</dbReference>
<dbReference type="InterPro" id="IPR013785">
    <property type="entry name" value="Aldolase_TIM"/>
</dbReference>
<protein>
    <recommendedName>
        <fullName evidence="9">Thiamine-phosphate synthase</fullName>
        <shortName evidence="9">TP synthase</shortName>
        <shortName evidence="9">TPS</shortName>
        <ecNumber evidence="9">2.5.1.3</ecNumber>
    </recommendedName>
    <alternativeName>
        <fullName evidence="9">Thiamine-phosphate pyrophosphorylase</fullName>
        <shortName evidence="9">TMP pyrophosphorylase</shortName>
        <shortName evidence="9">TMP-PPase</shortName>
    </alternativeName>
</protein>
<dbReference type="Proteomes" id="UP000826709">
    <property type="component" value="Chromosome"/>
</dbReference>
<dbReference type="Pfam" id="PF02581">
    <property type="entry name" value="TMP-TENI"/>
    <property type="match status" value="1"/>
</dbReference>
<dbReference type="NCBIfam" id="TIGR00693">
    <property type="entry name" value="thiE"/>
    <property type="match status" value="1"/>
</dbReference>
<dbReference type="CDD" id="cd00564">
    <property type="entry name" value="TMP_TenI"/>
    <property type="match status" value="1"/>
</dbReference>
<keyword evidence="2 9" id="KW-0808">Transferase</keyword>
<evidence type="ECO:0000256" key="11">
    <source>
        <dbReference type="RuleBase" id="RU004253"/>
    </source>
</evidence>
<dbReference type="EMBL" id="CP037968">
    <property type="protein sequence ID" value="QYZ78921.1"/>
    <property type="molecule type" value="Genomic_DNA"/>
</dbReference>
<dbReference type="AlphaFoldDB" id="A0A8G1A0U3"/>
<comment type="catalytic activity">
    <reaction evidence="8 9 10">
        <text>2-[(2R,5Z)-2-carboxy-4-methylthiazol-5(2H)-ylidene]ethyl phosphate + 4-amino-2-methyl-5-(diphosphooxymethyl)pyrimidine + 2 H(+) = thiamine phosphate + CO2 + diphosphate</text>
        <dbReference type="Rhea" id="RHEA:47844"/>
        <dbReference type="ChEBI" id="CHEBI:15378"/>
        <dbReference type="ChEBI" id="CHEBI:16526"/>
        <dbReference type="ChEBI" id="CHEBI:33019"/>
        <dbReference type="ChEBI" id="CHEBI:37575"/>
        <dbReference type="ChEBI" id="CHEBI:57841"/>
        <dbReference type="ChEBI" id="CHEBI:62899"/>
        <dbReference type="EC" id="2.5.1.3"/>
    </reaction>
</comment>
<feature type="binding site" evidence="9">
    <location>
        <position position="164"/>
    </location>
    <ligand>
        <name>2-[(2R,5Z)-2-carboxy-4-methylthiazol-5(2H)-ylidene]ethyl phosphate</name>
        <dbReference type="ChEBI" id="CHEBI:62899"/>
    </ligand>
</feature>
<feature type="binding site" evidence="9">
    <location>
        <position position="68"/>
    </location>
    <ligand>
        <name>4-amino-2-methyl-5-(diphosphooxymethyl)pyrimidine</name>
        <dbReference type="ChEBI" id="CHEBI:57841"/>
    </ligand>
</feature>
<evidence type="ECO:0000256" key="3">
    <source>
        <dbReference type="ARBA" id="ARBA00022723"/>
    </source>
</evidence>
<evidence type="ECO:0000256" key="7">
    <source>
        <dbReference type="ARBA" id="ARBA00047851"/>
    </source>
</evidence>
<feature type="binding site" evidence="9">
    <location>
        <begin position="36"/>
        <end position="40"/>
    </location>
    <ligand>
        <name>4-amino-2-methyl-5-(diphosphooxymethyl)pyrimidine</name>
        <dbReference type="ChEBI" id="CHEBI:57841"/>
    </ligand>
</feature>
<dbReference type="GO" id="GO:0009228">
    <property type="term" value="P:thiamine biosynthetic process"/>
    <property type="evidence" value="ECO:0007669"/>
    <property type="project" value="UniProtKB-KW"/>
</dbReference>
<dbReference type="FunFam" id="3.20.20.70:FF:000096">
    <property type="entry name" value="Thiamine-phosphate synthase"/>
    <property type="match status" value="1"/>
</dbReference>
<feature type="binding site" evidence="9">
    <location>
        <position position="107"/>
    </location>
    <ligand>
        <name>4-amino-2-methyl-5-(diphosphooxymethyl)pyrimidine</name>
        <dbReference type="ChEBI" id="CHEBI:57841"/>
    </ligand>
</feature>
<keyword evidence="3 9" id="KW-0479">Metal-binding</keyword>
<organism evidence="13 14">
    <name type="scientific">Methanofollis formosanus</name>
    <dbReference type="NCBI Taxonomy" id="299308"/>
    <lineage>
        <taxon>Archaea</taxon>
        <taxon>Methanobacteriati</taxon>
        <taxon>Methanobacteriota</taxon>
        <taxon>Stenosarchaea group</taxon>
        <taxon>Methanomicrobia</taxon>
        <taxon>Methanomicrobiales</taxon>
        <taxon>Methanomicrobiaceae</taxon>
        <taxon>Methanofollis</taxon>
    </lineage>
</organism>
<evidence type="ECO:0000256" key="9">
    <source>
        <dbReference type="HAMAP-Rule" id="MF_00097"/>
    </source>
</evidence>
<accession>A0A8G1A0U3</accession>
<feature type="domain" description="Thiamine phosphate synthase/TenI" evidence="12">
    <location>
        <begin position="6"/>
        <end position="187"/>
    </location>
</feature>
<comment type="catalytic activity">
    <reaction evidence="6 9 10">
        <text>4-methyl-5-(2-phosphooxyethyl)-thiazole + 4-amino-2-methyl-5-(diphosphooxymethyl)pyrimidine + H(+) = thiamine phosphate + diphosphate</text>
        <dbReference type="Rhea" id="RHEA:22328"/>
        <dbReference type="ChEBI" id="CHEBI:15378"/>
        <dbReference type="ChEBI" id="CHEBI:33019"/>
        <dbReference type="ChEBI" id="CHEBI:37575"/>
        <dbReference type="ChEBI" id="CHEBI:57841"/>
        <dbReference type="ChEBI" id="CHEBI:58296"/>
        <dbReference type="EC" id="2.5.1.3"/>
    </reaction>
</comment>